<sequence>MLFLTKIKGVLLIKSGAKYYLKNQVFFALIAIWVLLRQINTA</sequence>
<keyword evidence="2" id="KW-1185">Reference proteome</keyword>
<reference evidence="1" key="1">
    <citation type="submission" date="2020-05" db="EMBL/GenBank/DDBJ databases">
        <authorList>
            <consortium name="Genoscope - CEA"/>
            <person name="William W."/>
        </authorList>
    </citation>
    <scope>NUCLEOTIDE SEQUENCE [LARGE SCALE GENOMIC DNA]</scope>
    <source>
        <strain evidence="1">PCC 7821</strain>
    </source>
</reference>
<evidence type="ECO:0000313" key="2">
    <source>
        <dbReference type="Proteomes" id="UP000196521"/>
    </source>
</evidence>
<organism evidence="1 2">
    <name type="scientific">Planktothrix rubescens CCAP 1459/22</name>
    <dbReference type="NCBI Taxonomy" id="329571"/>
    <lineage>
        <taxon>Bacteria</taxon>
        <taxon>Bacillati</taxon>
        <taxon>Cyanobacteriota</taxon>
        <taxon>Cyanophyceae</taxon>
        <taxon>Oscillatoriophycideae</taxon>
        <taxon>Oscillatoriales</taxon>
        <taxon>Microcoleaceae</taxon>
        <taxon>Planktothrix</taxon>
    </lineage>
</organism>
<dbReference type="EMBL" id="LR812490">
    <property type="protein sequence ID" value="CAC5343692.1"/>
    <property type="molecule type" value="Genomic_DNA"/>
</dbReference>
<evidence type="ECO:0000313" key="1">
    <source>
        <dbReference type="EMBL" id="CAC5343692.1"/>
    </source>
</evidence>
<dbReference type="AlphaFoldDB" id="A0A6J7ZMJ1"/>
<proteinExistence type="predicted"/>
<comment type="caution">
    <text evidence="1">The sequence shown here is derived from an EMBL/GenBank/DDBJ whole genome shotgun (WGS) entry which is preliminary data.</text>
</comment>
<accession>A0A6J7ZMJ1</accession>
<name>A0A6J7ZMJ1_PLARU</name>
<gene>
    <name evidence="1" type="ORF">PLAN_40107</name>
</gene>
<protein>
    <submittedName>
        <fullName evidence="1">Uncharacterized protein</fullName>
    </submittedName>
</protein>
<dbReference type="EMBL" id="CZCZ02000014">
    <property type="protein sequence ID" value="CAC5343692.1"/>
    <property type="molecule type" value="Genomic_DNA"/>
</dbReference>
<dbReference type="Proteomes" id="UP000196521">
    <property type="component" value="Chromosome"/>
</dbReference>